<evidence type="ECO:0000256" key="1">
    <source>
        <dbReference type="ARBA" id="ARBA00004275"/>
    </source>
</evidence>
<dbReference type="AlphaFoldDB" id="A0A9J6BHM6"/>
<accession>A0A9J6BHM6</accession>
<dbReference type="GO" id="GO:0005777">
    <property type="term" value="C:peroxisome"/>
    <property type="evidence" value="ECO:0007669"/>
    <property type="project" value="UniProtKB-SubCell"/>
</dbReference>
<dbReference type="SUPFAM" id="SSF52047">
    <property type="entry name" value="RNI-like"/>
    <property type="match status" value="1"/>
</dbReference>
<dbReference type="InterPro" id="IPR000873">
    <property type="entry name" value="AMP-dep_synth/lig_dom"/>
</dbReference>
<sequence>MLVPVNFLSSSNTKLKKMYKPTFDKKTKAWSGPKVPPIYNPHQNLGQLILRILKISPESVTQISVDTKVSVTCGQMRERIEKFAKYLNSLGLNQGDVVGIVAANTENLAPAVFGCFLLGLPVNPLAPMMIESDVVQMFGKTKPMLIICDENCLKIVQNAVNLLKSDIKIITVMEDVENYDSKPTFNKITKVWSGPKVPPIYNPDQNLGQLILKVLEQTPETVTQISADTKVSVTCGQMRERTEKFAKYLNSLGLKQGDVVGIVAANTENLAPAVFFLLSTWTSSQKLTPDVIIKIIHEYKVTHVFTGPYIYINLLQNKSLKPFESIKHWRLGGQNVPKELCEKFQILFQMELLAMFMEALNVFLTTPSELEAIINEIDGVMSSCVVGVHQEKFQIENFFNSKVIDEKKLRGGVHFIKDFPLTASGKLNENFNFEKLFEHTNFITLYSNYFSLPNFDEKFLIFLEKYGHKIIDFTHYYPTTFNITKFLHFMPNLQILNLQGSTIPIEILNGWKRNSFPLKKLYVESAFQSQWEYLEIFDIEELNLHGYSRMDEKLLDLIPNWLNLKRVHVTASHSGLDKLLIALRKKDLELLQYIVYNIEDDELIEFFNTQKNLKSLKISQYKSSLLTNISEIFINQLESLEIWSAEKKLDREDFMKISKIKSLQSLAIRDYKLKEELLLALATFSLPNLKNLLLQFDISISQEILDVLSENFKQIETLEFDVDREFYHEILPKVFKSFNFVKNLIVTYRFNQFDDETHKDEIDESFYFSDHKNLNLKSLKFKICCYDYKKLLQKIKKDFPNLELTIDEEMLKFSRKIADFPSFCVNLHAIENGNKLLEDSEILFDTRFVENNTATVLKNGKRVITFNIDRYFADQELKTILTIPRKLTSLTLRLKKMFNQQAIDFYINYIKKINQQVKSLIIKNRATLEQLKQVIETFPNLENLELKDFNPIPSNSEIIELKSMKIKNFTITYEMSHKNDMTKKMKKSQIFFDQFRFPENNLENFKINFTSEYGFVGNFNLEIIEKFLENQNQLEIVRNEPDSIRNRREHFFEMKKI</sequence>
<protein>
    <recommendedName>
        <fullName evidence="3">AMP-dependent synthetase/ligase domain-containing protein</fullName>
    </recommendedName>
</protein>
<comment type="subcellular location">
    <subcellularLocation>
        <location evidence="1">Peroxisome</location>
    </subcellularLocation>
</comment>
<gene>
    <name evidence="4" type="ORF">PVAND_017103</name>
</gene>
<dbReference type="Gene3D" id="3.40.50.12780">
    <property type="entry name" value="N-terminal domain of ligase-like"/>
    <property type="match status" value="3"/>
</dbReference>
<keyword evidence="5" id="KW-1185">Reference proteome</keyword>
<keyword evidence="2" id="KW-0576">Peroxisome</keyword>
<comment type="caution">
    <text evidence="4">The sequence shown here is derived from an EMBL/GenBank/DDBJ whole genome shotgun (WGS) entry which is preliminary data.</text>
</comment>
<dbReference type="Pfam" id="PF00501">
    <property type="entry name" value="AMP-binding"/>
    <property type="match status" value="1"/>
</dbReference>
<name>A0A9J6BHM6_POLVA</name>
<reference evidence="4" key="1">
    <citation type="submission" date="2021-03" db="EMBL/GenBank/DDBJ databases">
        <title>Chromosome level genome of the anhydrobiotic midge Polypedilum vanderplanki.</title>
        <authorList>
            <person name="Yoshida Y."/>
            <person name="Kikawada T."/>
            <person name="Gusev O."/>
        </authorList>
    </citation>
    <scope>NUCLEOTIDE SEQUENCE</scope>
    <source>
        <strain evidence="4">NIAS01</strain>
        <tissue evidence="4">Whole body or cell culture</tissue>
    </source>
</reference>
<evidence type="ECO:0000313" key="5">
    <source>
        <dbReference type="Proteomes" id="UP001107558"/>
    </source>
</evidence>
<dbReference type="Gene3D" id="3.80.10.10">
    <property type="entry name" value="Ribonuclease Inhibitor"/>
    <property type="match status" value="1"/>
</dbReference>
<dbReference type="PANTHER" id="PTHR24096:SF353">
    <property type="entry name" value="GH16244P-RELATED"/>
    <property type="match status" value="1"/>
</dbReference>
<dbReference type="PANTHER" id="PTHR24096">
    <property type="entry name" value="LONG-CHAIN-FATTY-ACID--COA LIGASE"/>
    <property type="match status" value="1"/>
</dbReference>
<dbReference type="Proteomes" id="UP001107558">
    <property type="component" value="Chromosome 4"/>
</dbReference>
<dbReference type="OrthoDB" id="10253869at2759"/>
<dbReference type="SUPFAM" id="SSF56801">
    <property type="entry name" value="Acetyl-CoA synthetase-like"/>
    <property type="match status" value="2"/>
</dbReference>
<dbReference type="InterPro" id="IPR042099">
    <property type="entry name" value="ANL_N_sf"/>
</dbReference>
<dbReference type="InterPro" id="IPR032675">
    <property type="entry name" value="LRR_dom_sf"/>
</dbReference>
<evidence type="ECO:0000256" key="2">
    <source>
        <dbReference type="ARBA" id="ARBA00023140"/>
    </source>
</evidence>
<dbReference type="EMBL" id="JADBJN010000004">
    <property type="protein sequence ID" value="KAG5669210.1"/>
    <property type="molecule type" value="Genomic_DNA"/>
</dbReference>
<feature type="domain" description="AMP-dependent synthetase/ligase" evidence="3">
    <location>
        <begin position="66"/>
        <end position="191"/>
    </location>
</feature>
<proteinExistence type="predicted"/>
<dbReference type="GO" id="GO:0046949">
    <property type="term" value="P:fatty-acyl-CoA biosynthetic process"/>
    <property type="evidence" value="ECO:0007669"/>
    <property type="project" value="TreeGrafter"/>
</dbReference>
<organism evidence="4 5">
    <name type="scientific">Polypedilum vanderplanki</name>
    <name type="common">Sleeping chironomid midge</name>
    <dbReference type="NCBI Taxonomy" id="319348"/>
    <lineage>
        <taxon>Eukaryota</taxon>
        <taxon>Metazoa</taxon>
        <taxon>Ecdysozoa</taxon>
        <taxon>Arthropoda</taxon>
        <taxon>Hexapoda</taxon>
        <taxon>Insecta</taxon>
        <taxon>Pterygota</taxon>
        <taxon>Neoptera</taxon>
        <taxon>Endopterygota</taxon>
        <taxon>Diptera</taxon>
        <taxon>Nematocera</taxon>
        <taxon>Chironomoidea</taxon>
        <taxon>Chironomidae</taxon>
        <taxon>Chironominae</taxon>
        <taxon>Polypedilum</taxon>
        <taxon>Polypedilum</taxon>
    </lineage>
</organism>
<evidence type="ECO:0000259" key="3">
    <source>
        <dbReference type="Pfam" id="PF00501"/>
    </source>
</evidence>
<evidence type="ECO:0000313" key="4">
    <source>
        <dbReference type="EMBL" id="KAG5669210.1"/>
    </source>
</evidence>
<dbReference type="GO" id="GO:0004467">
    <property type="term" value="F:long-chain fatty acid-CoA ligase activity"/>
    <property type="evidence" value="ECO:0007669"/>
    <property type="project" value="TreeGrafter"/>
</dbReference>